<name>A0ABD2PL37_9PLAT</name>
<comment type="similarity">
    <text evidence="1">Belongs to the pseudouridine synthase RluA family.</text>
</comment>
<comment type="caution">
    <text evidence="3">The sequence shown here is derived from an EMBL/GenBank/DDBJ whole genome shotgun (WGS) entry which is preliminary data.</text>
</comment>
<dbReference type="AlphaFoldDB" id="A0ABD2PL37"/>
<feature type="non-terminal residue" evidence="3">
    <location>
        <position position="258"/>
    </location>
</feature>
<evidence type="ECO:0000313" key="3">
    <source>
        <dbReference type="EMBL" id="KAL3307944.1"/>
    </source>
</evidence>
<dbReference type="Proteomes" id="UP001626550">
    <property type="component" value="Unassembled WGS sequence"/>
</dbReference>
<dbReference type="InterPro" id="IPR020103">
    <property type="entry name" value="PsdUridine_synth_cat_dom_sf"/>
</dbReference>
<dbReference type="EMBL" id="JBJKFK010006164">
    <property type="protein sequence ID" value="KAL3307944.1"/>
    <property type="molecule type" value="Genomic_DNA"/>
</dbReference>
<dbReference type="Pfam" id="PF00849">
    <property type="entry name" value="PseudoU_synth_2"/>
    <property type="match status" value="1"/>
</dbReference>
<keyword evidence="4" id="KW-1185">Reference proteome</keyword>
<evidence type="ECO:0000256" key="1">
    <source>
        <dbReference type="ARBA" id="ARBA00010876"/>
    </source>
</evidence>
<sequence length="258" mass="29229">MKSLLFRPLRSPSSFTLRVLYKNEGLLIVDKPANLLINSDENFTEIATLQTLLFLGHPFLANLQLKHYFNFINRLDYGTSGLICIAFNDDFASMAGKAFETRKTVKQYLAIVWGHVSKGQHTLNQPIGDILHTWPDGSKQKIMGTQLNFGPDKLENPRESQTLVHVLSHGSLNGVPASELLLIPKTGRRHQLRVHCAEELGHAIAGDLTYENLPFSRMLHKPAAQLPRMMLHSHSLYLPMQSTNKMQRRGKQFSQHIQ</sequence>
<dbReference type="CDD" id="cd02869">
    <property type="entry name" value="PseudoU_synth_RluA_like"/>
    <property type="match status" value="1"/>
</dbReference>
<organism evidence="3 4">
    <name type="scientific">Cichlidogyrus casuarinus</name>
    <dbReference type="NCBI Taxonomy" id="1844966"/>
    <lineage>
        <taxon>Eukaryota</taxon>
        <taxon>Metazoa</taxon>
        <taxon>Spiralia</taxon>
        <taxon>Lophotrochozoa</taxon>
        <taxon>Platyhelminthes</taxon>
        <taxon>Monogenea</taxon>
        <taxon>Monopisthocotylea</taxon>
        <taxon>Dactylogyridea</taxon>
        <taxon>Ancyrocephalidae</taxon>
        <taxon>Cichlidogyrus</taxon>
    </lineage>
</organism>
<dbReference type="SUPFAM" id="SSF55120">
    <property type="entry name" value="Pseudouridine synthase"/>
    <property type="match status" value="1"/>
</dbReference>
<protein>
    <submittedName>
        <fullName evidence="3">RNA pseudouridylate synthase domain-containing protein 1</fullName>
    </submittedName>
</protein>
<evidence type="ECO:0000259" key="2">
    <source>
        <dbReference type="Pfam" id="PF00849"/>
    </source>
</evidence>
<proteinExistence type="inferred from homology"/>
<reference evidence="3 4" key="1">
    <citation type="submission" date="2024-11" db="EMBL/GenBank/DDBJ databases">
        <title>Adaptive evolution of stress response genes in parasites aligns with host niche diversity.</title>
        <authorList>
            <person name="Hahn C."/>
            <person name="Resl P."/>
        </authorList>
    </citation>
    <scope>NUCLEOTIDE SEQUENCE [LARGE SCALE GENOMIC DNA]</scope>
    <source>
        <strain evidence="3">EGGRZ-B1_66</strain>
        <tissue evidence="3">Body</tissue>
    </source>
</reference>
<evidence type="ECO:0000313" key="4">
    <source>
        <dbReference type="Proteomes" id="UP001626550"/>
    </source>
</evidence>
<dbReference type="PANTHER" id="PTHR21600:SF87">
    <property type="entry name" value="RNA PSEUDOURIDYLATE SYNTHASE DOMAIN-CONTAINING PROTEIN 1"/>
    <property type="match status" value="1"/>
</dbReference>
<dbReference type="InterPro" id="IPR050188">
    <property type="entry name" value="RluA_PseudoU_synthase"/>
</dbReference>
<gene>
    <name evidence="3" type="primary">RPUSD1</name>
    <name evidence="3" type="ORF">Ciccas_013531</name>
</gene>
<dbReference type="Gene3D" id="3.30.2350.10">
    <property type="entry name" value="Pseudouridine synthase"/>
    <property type="match status" value="1"/>
</dbReference>
<dbReference type="InterPro" id="IPR006145">
    <property type="entry name" value="PsdUridine_synth_RsuA/RluA"/>
</dbReference>
<feature type="domain" description="Pseudouridine synthase RsuA/RluA-like" evidence="2">
    <location>
        <begin position="26"/>
        <end position="197"/>
    </location>
</feature>
<accession>A0ABD2PL37</accession>
<dbReference type="PANTHER" id="PTHR21600">
    <property type="entry name" value="MITOCHONDRIAL RNA PSEUDOURIDINE SYNTHASE"/>
    <property type="match status" value="1"/>
</dbReference>